<dbReference type="Proteomes" id="UP001324380">
    <property type="component" value="Chromosome"/>
</dbReference>
<protein>
    <submittedName>
        <fullName evidence="1">Uncharacterized protein</fullName>
    </submittedName>
</protein>
<gene>
    <name evidence="1" type="ORF">SNE25_06510</name>
</gene>
<evidence type="ECO:0000313" key="2">
    <source>
        <dbReference type="Proteomes" id="UP001324380"/>
    </source>
</evidence>
<sequence length="63" mass="7357">MPGNDNNAPLPLLLYPQNLRLLTKKKKQKESFNNNNNPYYLVEANLKEMTNRYERKKPVSPPA</sequence>
<keyword evidence="2" id="KW-1185">Reference proteome</keyword>
<dbReference type="RefSeq" id="WP_321564288.1">
    <property type="nucleotide sequence ID" value="NZ_CP139558.1"/>
</dbReference>
<dbReference type="EMBL" id="CP139558">
    <property type="protein sequence ID" value="WPU95176.1"/>
    <property type="molecule type" value="Genomic_DNA"/>
</dbReference>
<proteinExistence type="predicted"/>
<organism evidence="1 2">
    <name type="scientific">Mucilaginibacter sabulilitoris</name>
    <dbReference type="NCBI Taxonomy" id="1173583"/>
    <lineage>
        <taxon>Bacteria</taxon>
        <taxon>Pseudomonadati</taxon>
        <taxon>Bacteroidota</taxon>
        <taxon>Sphingobacteriia</taxon>
        <taxon>Sphingobacteriales</taxon>
        <taxon>Sphingobacteriaceae</taxon>
        <taxon>Mucilaginibacter</taxon>
    </lineage>
</organism>
<reference evidence="1 2" key="1">
    <citation type="submission" date="2023-11" db="EMBL/GenBank/DDBJ databases">
        <title>Analysis of the Genomes of Mucilaginibacter gossypii cycad 4 and M. sabulilitoris SNA2: microbes with the potential for plant growth promotion.</title>
        <authorList>
            <person name="Hirsch A.M."/>
            <person name="Humm E."/>
            <person name="Rubbi M."/>
            <person name="Del Vecchio G."/>
            <person name="Ha S.M."/>
            <person name="Pellegrini M."/>
            <person name="Gunsalus R.P."/>
        </authorList>
    </citation>
    <scope>NUCLEOTIDE SEQUENCE [LARGE SCALE GENOMIC DNA]</scope>
    <source>
        <strain evidence="1 2">SNA2</strain>
    </source>
</reference>
<name>A0ABZ0TQP3_9SPHI</name>
<accession>A0ABZ0TQP3</accession>
<evidence type="ECO:0000313" key="1">
    <source>
        <dbReference type="EMBL" id="WPU95176.1"/>
    </source>
</evidence>